<comment type="cofactor">
    <cofactor evidence="1">
        <name>[3Fe-4S] cluster</name>
        <dbReference type="ChEBI" id="CHEBI:21137"/>
    </cofactor>
</comment>
<evidence type="ECO:0000256" key="1">
    <source>
        <dbReference type="ARBA" id="ARBA00001927"/>
    </source>
</evidence>
<dbReference type="Pfam" id="PF13459">
    <property type="entry name" value="Fer4_15"/>
    <property type="match status" value="1"/>
</dbReference>
<evidence type="ECO:0000313" key="9">
    <source>
        <dbReference type="Proteomes" id="UP001257739"/>
    </source>
</evidence>
<dbReference type="PANTHER" id="PTHR36923:SF3">
    <property type="entry name" value="FERREDOXIN"/>
    <property type="match status" value="1"/>
</dbReference>
<proteinExistence type="predicted"/>
<evidence type="ECO:0000256" key="5">
    <source>
        <dbReference type="ARBA" id="ARBA00023004"/>
    </source>
</evidence>
<evidence type="ECO:0000256" key="4">
    <source>
        <dbReference type="ARBA" id="ARBA00022982"/>
    </source>
</evidence>
<reference evidence="8 9" key="1">
    <citation type="submission" date="2023-07" db="EMBL/GenBank/DDBJ databases">
        <title>Sorghum-associated microbial communities from plants grown in Nebraska, USA.</title>
        <authorList>
            <person name="Schachtman D."/>
        </authorList>
    </citation>
    <scope>NUCLEOTIDE SEQUENCE [LARGE SCALE GENOMIC DNA]</scope>
    <source>
        <strain evidence="8 9">BE248</strain>
    </source>
</reference>
<organism evidence="8 9">
    <name type="scientific">Aeromicrobium panaciterrae</name>
    <dbReference type="NCBI Taxonomy" id="363861"/>
    <lineage>
        <taxon>Bacteria</taxon>
        <taxon>Bacillati</taxon>
        <taxon>Actinomycetota</taxon>
        <taxon>Actinomycetes</taxon>
        <taxon>Propionibacteriales</taxon>
        <taxon>Nocardioidaceae</taxon>
        <taxon>Aeromicrobium</taxon>
    </lineage>
</organism>
<keyword evidence="4" id="KW-0249">Electron transport</keyword>
<protein>
    <submittedName>
        <fullName evidence="8">Ferredoxin</fullName>
    </submittedName>
</protein>
<evidence type="ECO:0000256" key="6">
    <source>
        <dbReference type="ARBA" id="ARBA00023014"/>
    </source>
</evidence>
<accession>A0ABU1UJD6</accession>
<dbReference type="RefSeq" id="WP_309965333.1">
    <property type="nucleotide sequence ID" value="NZ_JAVDWH010000001.1"/>
</dbReference>
<keyword evidence="2" id="KW-0813">Transport</keyword>
<dbReference type="InterPro" id="IPR051269">
    <property type="entry name" value="Fe-S_cluster_ET"/>
</dbReference>
<evidence type="ECO:0000313" key="8">
    <source>
        <dbReference type="EMBL" id="MDR7085296.1"/>
    </source>
</evidence>
<evidence type="ECO:0000256" key="3">
    <source>
        <dbReference type="ARBA" id="ARBA00022723"/>
    </source>
</evidence>
<name>A0ABU1UJD6_9ACTN</name>
<evidence type="ECO:0000256" key="2">
    <source>
        <dbReference type="ARBA" id="ARBA00022448"/>
    </source>
</evidence>
<dbReference type="Proteomes" id="UP001257739">
    <property type="component" value="Unassembled WGS sequence"/>
</dbReference>
<keyword evidence="7" id="KW-0003">3Fe-4S</keyword>
<comment type="caution">
    <text evidence="8">The sequence shown here is derived from an EMBL/GenBank/DDBJ whole genome shotgun (WGS) entry which is preliminary data.</text>
</comment>
<sequence>MAKVEVDFDVCEANALCEAMAPDVFFVDDDDFLQVEDPTVTDENRDRVQRAVAVCPKSALRINEDAE</sequence>
<keyword evidence="3" id="KW-0479">Metal-binding</keyword>
<keyword evidence="6" id="KW-0411">Iron-sulfur</keyword>
<dbReference type="SUPFAM" id="SSF54862">
    <property type="entry name" value="4Fe-4S ferredoxins"/>
    <property type="match status" value="1"/>
</dbReference>
<dbReference type="Gene3D" id="3.30.70.20">
    <property type="match status" value="1"/>
</dbReference>
<evidence type="ECO:0000256" key="7">
    <source>
        <dbReference type="ARBA" id="ARBA00023291"/>
    </source>
</evidence>
<keyword evidence="5" id="KW-0408">Iron</keyword>
<gene>
    <name evidence="8" type="ORF">J2X11_000135</name>
</gene>
<dbReference type="PANTHER" id="PTHR36923">
    <property type="entry name" value="FERREDOXIN"/>
    <property type="match status" value="1"/>
</dbReference>
<dbReference type="EMBL" id="JAVDWH010000001">
    <property type="protein sequence ID" value="MDR7085296.1"/>
    <property type="molecule type" value="Genomic_DNA"/>
</dbReference>
<keyword evidence="9" id="KW-1185">Reference proteome</keyword>